<name>A0A6P8QL02_GEOSA</name>
<dbReference type="InterPro" id="IPR038328">
    <property type="entry name" value="IL-34_sf"/>
</dbReference>
<dbReference type="RefSeq" id="XP_033799257.1">
    <property type="nucleotide sequence ID" value="XM_033943366.1"/>
</dbReference>
<dbReference type="RefSeq" id="XP_033799256.1">
    <property type="nucleotide sequence ID" value="XM_033943365.1"/>
</dbReference>
<evidence type="ECO:0000313" key="4">
    <source>
        <dbReference type="RefSeq" id="XP_033799257.1"/>
    </source>
</evidence>
<dbReference type="KEGG" id="gsh:117359907"/>
<evidence type="ECO:0000313" key="3">
    <source>
        <dbReference type="RefSeq" id="XP_033799256.1"/>
    </source>
</evidence>
<evidence type="ECO:0000313" key="2">
    <source>
        <dbReference type="Proteomes" id="UP000515159"/>
    </source>
</evidence>
<reference evidence="3 4" key="1">
    <citation type="submission" date="2025-04" db="UniProtKB">
        <authorList>
            <consortium name="RefSeq"/>
        </authorList>
    </citation>
    <scope>IDENTIFICATION</scope>
</reference>
<feature type="signal peptide" evidence="1">
    <location>
        <begin position="1"/>
        <end position="24"/>
    </location>
</feature>
<dbReference type="GO" id="GO:0045657">
    <property type="term" value="P:positive regulation of monocyte differentiation"/>
    <property type="evidence" value="ECO:0007669"/>
    <property type="project" value="TreeGrafter"/>
</dbReference>
<dbReference type="RefSeq" id="XP_033799258.1">
    <property type="nucleotide sequence ID" value="XM_033943367.1"/>
</dbReference>
<keyword evidence="2" id="KW-1185">Reference proteome</keyword>
<proteinExistence type="predicted"/>
<sequence>MTSQTRMAIKMLFYVLSLLSTVSGIIEECENIRLLYNNLQHRNRLEYMKNNFPINYTIRVHRNEVLRVSKVKRLMERDNATELDLQNLWLFTSNNIVKKIQDVLPKKHPSRNYTIDLLDILDIEVAVLPGGIAGDIISRLRSPEKRGKLISVKPKALLDNCFKVMHLLFSATCILS</sequence>
<dbReference type="GO" id="GO:0005615">
    <property type="term" value="C:extracellular space"/>
    <property type="evidence" value="ECO:0007669"/>
    <property type="project" value="InterPro"/>
</dbReference>
<protein>
    <submittedName>
        <fullName evidence="3 4">Interleukin-34 isoform X1</fullName>
    </submittedName>
</protein>
<dbReference type="GO" id="GO:0008284">
    <property type="term" value="P:positive regulation of cell population proliferation"/>
    <property type="evidence" value="ECO:0007669"/>
    <property type="project" value="InterPro"/>
</dbReference>
<dbReference type="PANTHER" id="PTHR28606:SF1">
    <property type="entry name" value="INTERLEUKIN-34"/>
    <property type="match status" value="1"/>
</dbReference>
<dbReference type="GeneID" id="117359907"/>
<dbReference type="GO" id="GO:0045651">
    <property type="term" value="P:positive regulation of macrophage differentiation"/>
    <property type="evidence" value="ECO:0007669"/>
    <property type="project" value="TreeGrafter"/>
</dbReference>
<dbReference type="Gene3D" id="1.20.1250.80">
    <property type="entry name" value="Interleukin-34"/>
    <property type="match status" value="1"/>
</dbReference>
<dbReference type="PANTHER" id="PTHR28606">
    <property type="entry name" value="INTERLEUKIN-34"/>
    <property type="match status" value="1"/>
</dbReference>
<dbReference type="Pfam" id="PF15036">
    <property type="entry name" value="IL34"/>
    <property type="match status" value="1"/>
</dbReference>
<evidence type="ECO:0000313" key="5">
    <source>
        <dbReference type="RefSeq" id="XP_033799258.1"/>
    </source>
</evidence>
<dbReference type="InterPro" id="IPR020415">
    <property type="entry name" value="IL-34"/>
</dbReference>
<accession>A0A6P8QL02</accession>
<dbReference type="AlphaFoldDB" id="A0A6P8QL02"/>
<dbReference type="CTD" id="146433"/>
<feature type="chain" id="PRO_5044654028" evidence="1">
    <location>
        <begin position="25"/>
        <end position="176"/>
    </location>
</feature>
<dbReference type="OrthoDB" id="9902423at2759"/>
<dbReference type="PRINTS" id="PR01938">
    <property type="entry name" value="INTRLEUKIN34"/>
</dbReference>
<dbReference type="GO" id="GO:0005157">
    <property type="term" value="F:macrophage colony-stimulating factor receptor binding"/>
    <property type="evidence" value="ECO:0007669"/>
    <property type="project" value="InterPro"/>
</dbReference>
<dbReference type="Proteomes" id="UP000515159">
    <property type="component" value="Chromosome 4"/>
</dbReference>
<keyword evidence="1" id="KW-0732">Signal</keyword>
<organism evidence="2 4">
    <name type="scientific">Geotrypetes seraphini</name>
    <name type="common">Gaboon caecilian</name>
    <name type="synonym">Caecilia seraphini</name>
    <dbReference type="NCBI Taxonomy" id="260995"/>
    <lineage>
        <taxon>Eukaryota</taxon>
        <taxon>Metazoa</taxon>
        <taxon>Chordata</taxon>
        <taxon>Craniata</taxon>
        <taxon>Vertebrata</taxon>
        <taxon>Euteleostomi</taxon>
        <taxon>Amphibia</taxon>
        <taxon>Gymnophiona</taxon>
        <taxon>Geotrypetes</taxon>
    </lineage>
</organism>
<gene>
    <name evidence="3 4 5" type="primary">IL34</name>
</gene>
<evidence type="ECO:0000256" key="1">
    <source>
        <dbReference type="SAM" id="SignalP"/>
    </source>
</evidence>